<gene>
    <name evidence="2" type="ORF">NJ75_00926</name>
</gene>
<dbReference type="Proteomes" id="UP000031338">
    <property type="component" value="Unassembled WGS sequence"/>
</dbReference>
<sequence length="216" mass="22304">MPSVASPAMRSLALAGLLTLAGCGEKAPAPPPEATETGAAIASASGAAVESEFGTPIKDRVATLGLLNKRNNITQDIVLKSGESRRIGNAIVKLATCEKTAPWEDPPETGAFVQLFVEERASTDQPLAWRKVFSGWLFRNAPSLSVVEHPVYDVWVKDCAMTFPGEEEPVASARNAAKPSGNASAAASPNPGPKPATSPSPTASASARPAATSAEE</sequence>
<feature type="compositionally biased region" description="Low complexity" evidence="1">
    <location>
        <begin position="175"/>
        <end position="189"/>
    </location>
</feature>
<feature type="compositionally biased region" description="Low complexity" evidence="1">
    <location>
        <begin position="199"/>
        <end position="216"/>
    </location>
</feature>
<dbReference type="EMBL" id="JRVC01000003">
    <property type="protein sequence ID" value="KHS48842.1"/>
    <property type="molecule type" value="Genomic_DNA"/>
</dbReference>
<comment type="caution">
    <text evidence="2">The sequence shown here is derived from an EMBL/GenBank/DDBJ whole genome shotgun (WGS) entry which is preliminary data.</text>
</comment>
<proteinExistence type="predicted"/>
<dbReference type="AlphaFoldDB" id="A0A0B8ZRM0"/>
<evidence type="ECO:0008006" key="4">
    <source>
        <dbReference type="Google" id="ProtNLM"/>
    </source>
</evidence>
<dbReference type="STRING" id="48936.NJ75_00926"/>
<evidence type="ECO:0000313" key="2">
    <source>
        <dbReference type="EMBL" id="KHS48842.1"/>
    </source>
</evidence>
<evidence type="ECO:0000256" key="1">
    <source>
        <dbReference type="SAM" id="MobiDB-lite"/>
    </source>
</evidence>
<evidence type="ECO:0000313" key="3">
    <source>
        <dbReference type="Proteomes" id="UP000031338"/>
    </source>
</evidence>
<name>A0A0B8ZRM0_9SPHN</name>
<dbReference type="Pfam" id="PF09923">
    <property type="entry name" value="DUF2155"/>
    <property type="match status" value="1"/>
</dbReference>
<keyword evidence="3" id="KW-1185">Reference proteome</keyword>
<feature type="region of interest" description="Disordered" evidence="1">
    <location>
        <begin position="169"/>
        <end position="216"/>
    </location>
</feature>
<organism evidence="2 3">
    <name type="scientific">Novosphingobium subterraneum</name>
    <dbReference type="NCBI Taxonomy" id="48936"/>
    <lineage>
        <taxon>Bacteria</taxon>
        <taxon>Pseudomonadati</taxon>
        <taxon>Pseudomonadota</taxon>
        <taxon>Alphaproteobacteria</taxon>
        <taxon>Sphingomonadales</taxon>
        <taxon>Sphingomonadaceae</taxon>
        <taxon>Novosphingobium</taxon>
    </lineage>
</organism>
<protein>
    <recommendedName>
        <fullName evidence="4">DUF2155 domain-containing protein</fullName>
    </recommendedName>
</protein>
<reference evidence="2 3" key="1">
    <citation type="submission" date="2014-10" db="EMBL/GenBank/DDBJ databases">
        <title>Draft genome sequence of Novosphingobium subterraneum DSM 12447.</title>
        <authorList>
            <person name="Gan H.M."/>
            <person name="Gan H.Y."/>
            <person name="Savka M.A."/>
        </authorList>
    </citation>
    <scope>NUCLEOTIDE SEQUENCE [LARGE SCALE GENOMIC DNA]</scope>
    <source>
        <strain evidence="2 3">DSM 12447</strain>
    </source>
</reference>
<accession>A0A0B8ZRM0</accession>
<dbReference type="InterPro" id="IPR019225">
    <property type="entry name" value="DUF2155"/>
</dbReference>